<organism evidence="1">
    <name type="scientific">Dechloromonas aromatica (strain RCB)</name>
    <dbReference type="NCBI Taxonomy" id="159087"/>
    <lineage>
        <taxon>Bacteria</taxon>
        <taxon>Pseudomonadati</taxon>
        <taxon>Pseudomonadota</taxon>
        <taxon>Betaproteobacteria</taxon>
        <taxon>Rhodocyclales</taxon>
        <taxon>Azonexaceae</taxon>
        <taxon>Dechloromonas</taxon>
    </lineage>
</organism>
<evidence type="ECO:0000313" key="1">
    <source>
        <dbReference type="EMBL" id="AAZ48360.1"/>
    </source>
</evidence>
<dbReference type="EMBL" id="CP000089">
    <property type="protein sequence ID" value="AAZ48360.1"/>
    <property type="molecule type" value="Genomic_DNA"/>
</dbReference>
<gene>
    <name evidence="1" type="ordered locus">Daro_3631</name>
</gene>
<reference evidence="1" key="1">
    <citation type="submission" date="2005-08" db="EMBL/GenBank/DDBJ databases">
        <title>Complete sequence of Dechloromonas aromatica RCB.</title>
        <authorList>
            <person name="Salinero K.K."/>
            <person name="Copeland A."/>
            <person name="Lucas S."/>
            <person name="Lapidus A."/>
            <person name="Barry K."/>
            <person name="Detter J.C."/>
            <person name="Glavina T."/>
            <person name="Hammon N."/>
            <person name="Israni S."/>
            <person name="Pitluck S."/>
            <person name="Di Bartolo G."/>
            <person name="Trong S."/>
            <person name="Schmutz J."/>
            <person name="Larimer F."/>
            <person name="Land M."/>
            <person name="Ivanova N."/>
            <person name="Richardson P."/>
        </authorList>
    </citation>
    <scope>NUCLEOTIDE SEQUENCE</scope>
    <source>
        <strain evidence="1">RCB</strain>
    </source>
</reference>
<name>Q479X1_DECAR</name>
<protein>
    <submittedName>
        <fullName evidence="1">Uncharacterized protein</fullName>
    </submittedName>
</protein>
<accession>Q479X1</accession>
<dbReference type="eggNOG" id="ENOG5034921">
    <property type="taxonomic scope" value="Bacteria"/>
</dbReference>
<dbReference type="KEGG" id="dar:Daro_3631"/>
<dbReference type="AlphaFoldDB" id="Q479X1"/>
<proteinExistence type="predicted"/>
<sequence>MVTVVGAAYFQPIADLIENLTRCAAPDIHPSGTSHRENGYAASISVLLVAVLESYTARLRFVRNAEFEAAANSTPDLLEKYFPDLPNKRELVEIFLLRNLLLHNHIWHLDVSDIEAQGTPALATPKELGFHTNKHYEEVVDVPRRRTKSLQLNASPTSVDRSDAQKVFRVVWSTLFFMQTKNFSHTPLSGRTVRYEGKFRQFEELIEVLDCTIPPDAA</sequence>
<dbReference type="HOGENOM" id="CLU_1265211_0_0_4"/>